<feature type="region of interest" description="Disordered" evidence="1">
    <location>
        <begin position="155"/>
        <end position="178"/>
    </location>
</feature>
<keyword evidence="3" id="KW-1185">Reference proteome</keyword>
<proteinExistence type="predicted"/>
<dbReference type="EMBL" id="JBBEGL010000001">
    <property type="protein sequence ID" value="MEJ2885230.1"/>
    <property type="molecule type" value="Genomic_DNA"/>
</dbReference>
<sequence>MGTHRQPSSRVIGVHSLPSAVISLIQEQAEVRGLRHDPLPEVTHAVRTDVVTGSSGWFGRGRPRRRTTEMLLTSEVLVVTEHDPDREDAGDAQVTFHRLHQLEVTRAEGPEPGLELIGTPVGATERGARVVATDGGPEVERFLRALVEAAESSRRIDVPSSRFPTDVEAVRPQPHEVY</sequence>
<organism evidence="2 3">
    <name type="scientific">Actinomycetospora aeridis</name>
    <dbReference type="NCBI Taxonomy" id="3129231"/>
    <lineage>
        <taxon>Bacteria</taxon>
        <taxon>Bacillati</taxon>
        <taxon>Actinomycetota</taxon>
        <taxon>Actinomycetes</taxon>
        <taxon>Pseudonocardiales</taxon>
        <taxon>Pseudonocardiaceae</taxon>
        <taxon>Actinomycetospora</taxon>
    </lineage>
</organism>
<name>A0ABU8MYP2_9PSEU</name>
<comment type="caution">
    <text evidence="2">The sequence shown here is derived from an EMBL/GenBank/DDBJ whole genome shotgun (WGS) entry which is preliminary data.</text>
</comment>
<dbReference type="RefSeq" id="WP_337711722.1">
    <property type="nucleotide sequence ID" value="NZ_JBBEGL010000001.1"/>
</dbReference>
<dbReference type="Proteomes" id="UP001370100">
    <property type="component" value="Unassembled WGS sequence"/>
</dbReference>
<reference evidence="2 3" key="1">
    <citation type="submission" date="2024-03" db="EMBL/GenBank/DDBJ databases">
        <title>Actinomycetospora sp. OC33-EN06, a novel actinomycete isolated from wild orchid (Aerides multiflora).</title>
        <authorList>
            <person name="Suriyachadkun C."/>
        </authorList>
    </citation>
    <scope>NUCLEOTIDE SEQUENCE [LARGE SCALE GENOMIC DNA]</scope>
    <source>
        <strain evidence="2 3">OC33-EN06</strain>
    </source>
</reference>
<evidence type="ECO:0000313" key="3">
    <source>
        <dbReference type="Proteomes" id="UP001370100"/>
    </source>
</evidence>
<evidence type="ECO:0000256" key="1">
    <source>
        <dbReference type="SAM" id="MobiDB-lite"/>
    </source>
</evidence>
<accession>A0ABU8MYP2</accession>
<protein>
    <submittedName>
        <fullName evidence="2">Uncharacterized protein</fullName>
    </submittedName>
</protein>
<gene>
    <name evidence="2" type="ORF">WCD41_02115</name>
</gene>
<evidence type="ECO:0000313" key="2">
    <source>
        <dbReference type="EMBL" id="MEJ2885230.1"/>
    </source>
</evidence>